<gene>
    <name evidence="2" type="ORF">QJS10_CPB18g01452</name>
</gene>
<dbReference type="EMBL" id="JAUJYO010000018">
    <property type="protein sequence ID" value="KAK1289915.1"/>
    <property type="molecule type" value="Genomic_DNA"/>
</dbReference>
<evidence type="ECO:0000256" key="1">
    <source>
        <dbReference type="SAM" id="Phobius"/>
    </source>
</evidence>
<accession>A0AAV9CM12</accession>
<sequence length="69" mass="8143">MSEDGQKGGEDEDEAVIQMWKTLDRAHSFEAWVVLLEVCLLSFTYMMIISKNPQEEHVDWHSIRYLWLG</sequence>
<proteinExistence type="predicted"/>
<dbReference type="Proteomes" id="UP001180020">
    <property type="component" value="Unassembled WGS sequence"/>
</dbReference>
<organism evidence="2 3">
    <name type="scientific">Acorus calamus</name>
    <name type="common">Sweet flag</name>
    <dbReference type="NCBI Taxonomy" id="4465"/>
    <lineage>
        <taxon>Eukaryota</taxon>
        <taxon>Viridiplantae</taxon>
        <taxon>Streptophyta</taxon>
        <taxon>Embryophyta</taxon>
        <taxon>Tracheophyta</taxon>
        <taxon>Spermatophyta</taxon>
        <taxon>Magnoliopsida</taxon>
        <taxon>Liliopsida</taxon>
        <taxon>Acoraceae</taxon>
        <taxon>Acorus</taxon>
    </lineage>
</organism>
<evidence type="ECO:0000313" key="2">
    <source>
        <dbReference type="EMBL" id="KAK1289915.1"/>
    </source>
</evidence>
<dbReference type="AlphaFoldDB" id="A0AAV9CM12"/>
<keyword evidence="1" id="KW-1133">Transmembrane helix</keyword>
<keyword evidence="3" id="KW-1185">Reference proteome</keyword>
<evidence type="ECO:0000313" key="3">
    <source>
        <dbReference type="Proteomes" id="UP001180020"/>
    </source>
</evidence>
<name>A0AAV9CM12_ACOCL</name>
<keyword evidence="1" id="KW-0812">Transmembrane</keyword>
<feature type="transmembrane region" description="Helical" evidence="1">
    <location>
        <begin position="29"/>
        <end position="48"/>
    </location>
</feature>
<comment type="caution">
    <text evidence="2">The sequence shown here is derived from an EMBL/GenBank/DDBJ whole genome shotgun (WGS) entry which is preliminary data.</text>
</comment>
<keyword evidence="1" id="KW-0472">Membrane</keyword>
<reference evidence="2" key="1">
    <citation type="journal article" date="2023" name="Nat. Commun.">
        <title>Diploid and tetraploid genomes of Acorus and the evolution of monocots.</title>
        <authorList>
            <person name="Ma L."/>
            <person name="Liu K.W."/>
            <person name="Li Z."/>
            <person name="Hsiao Y.Y."/>
            <person name="Qi Y."/>
            <person name="Fu T."/>
            <person name="Tang G.D."/>
            <person name="Zhang D."/>
            <person name="Sun W.H."/>
            <person name="Liu D.K."/>
            <person name="Li Y."/>
            <person name="Chen G.Z."/>
            <person name="Liu X.D."/>
            <person name="Liao X.Y."/>
            <person name="Jiang Y.T."/>
            <person name="Yu X."/>
            <person name="Hao Y."/>
            <person name="Huang J."/>
            <person name="Zhao X.W."/>
            <person name="Ke S."/>
            <person name="Chen Y.Y."/>
            <person name="Wu W.L."/>
            <person name="Hsu J.L."/>
            <person name="Lin Y.F."/>
            <person name="Huang M.D."/>
            <person name="Li C.Y."/>
            <person name="Huang L."/>
            <person name="Wang Z.W."/>
            <person name="Zhao X."/>
            <person name="Zhong W.Y."/>
            <person name="Peng D.H."/>
            <person name="Ahmad S."/>
            <person name="Lan S."/>
            <person name="Zhang J.S."/>
            <person name="Tsai W.C."/>
            <person name="Van de Peer Y."/>
            <person name="Liu Z.J."/>
        </authorList>
    </citation>
    <scope>NUCLEOTIDE SEQUENCE</scope>
    <source>
        <strain evidence="2">CP</strain>
    </source>
</reference>
<protein>
    <submittedName>
        <fullName evidence="2">Uncharacterized protein</fullName>
    </submittedName>
</protein>
<reference evidence="2" key="2">
    <citation type="submission" date="2023-06" db="EMBL/GenBank/DDBJ databases">
        <authorList>
            <person name="Ma L."/>
            <person name="Liu K.-W."/>
            <person name="Li Z."/>
            <person name="Hsiao Y.-Y."/>
            <person name="Qi Y."/>
            <person name="Fu T."/>
            <person name="Tang G."/>
            <person name="Zhang D."/>
            <person name="Sun W.-H."/>
            <person name="Liu D.-K."/>
            <person name="Li Y."/>
            <person name="Chen G.-Z."/>
            <person name="Liu X.-D."/>
            <person name="Liao X.-Y."/>
            <person name="Jiang Y.-T."/>
            <person name="Yu X."/>
            <person name="Hao Y."/>
            <person name="Huang J."/>
            <person name="Zhao X.-W."/>
            <person name="Ke S."/>
            <person name="Chen Y.-Y."/>
            <person name="Wu W.-L."/>
            <person name="Hsu J.-L."/>
            <person name="Lin Y.-F."/>
            <person name="Huang M.-D."/>
            <person name="Li C.-Y."/>
            <person name="Huang L."/>
            <person name="Wang Z.-W."/>
            <person name="Zhao X."/>
            <person name="Zhong W.-Y."/>
            <person name="Peng D.-H."/>
            <person name="Ahmad S."/>
            <person name="Lan S."/>
            <person name="Zhang J.-S."/>
            <person name="Tsai W.-C."/>
            <person name="Van De Peer Y."/>
            <person name="Liu Z.-J."/>
        </authorList>
    </citation>
    <scope>NUCLEOTIDE SEQUENCE</scope>
    <source>
        <strain evidence="2">CP</strain>
        <tissue evidence="2">Leaves</tissue>
    </source>
</reference>